<keyword evidence="2" id="KW-1185">Reference proteome</keyword>
<proteinExistence type="predicted"/>
<sequence>MSLAAAWSKAGNILAFDKHCFLQNYAASFKSLKLHNYAVYQLKKALQLGKNEKVLGWHASSHPLLVRDYSFCIRPALPKGHKHLGSGLCSFVCMIIKNASSSSTPPHQPLCLTG</sequence>
<dbReference type="EMBL" id="JAYMYR010000007">
    <property type="protein sequence ID" value="KAK7354856.1"/>
    <property type="molecule type" value="Genomic_DNA"/>
</dbReference>
<reference evidence="1 2" key="1">
    <citation type="submission" date="2024-01" db="EMBL/GenBank/DDBJ databases">
        <title>The genomes of 5 underutilized Papilionoideae crops provide insights into root nodulation and disease resistanc.</title>
        <authorList>
            <person name="Jiang F."/>
        </authorList>
    </citation>
    <scope>NUCLEOTIDE SEQUENCE [LARGE SCALE GENOMIC DNA]</scope>
    <source>
        <strain evidence="1">JINMINGXINNONG_FW02</strain>
        <tissue evidence="1">Leaves</tissue>
    </source>
</reference>
<name>A0AAN9MHT3_PHACN</name>
<dbReference type="Proteomes" id="UP001374584">
    <property type="component" value="Unassembled WGS sequence"/>
</dbReference>
<comment type="caution">
    <text evidence="1">The sequence shown here is derived from an EMBL/GenBank/DDBJ whole genome shotgun (WGS) entry which is preliminary data.</text>
</comment>
<accession>A0AAN9MHT3</accession>
<evidence type="ECO:0000313" key="2">
    <source>
        <dbReference type="Proteomes" id="UP001374584"/>
    </source>
</evidence>
<protein>
    <submittedName>
        <fullName evidence="1">Uncharacterized protein</fullName>
    </submittedName>
</protein>
<gene>
    <name evidence="1" type="ORF">VNO80_20399</name>
</gene>
<evidence type="ECO:0000313" key="1">
    <source>
        <dbReference type="EMBL" id="KAK7354856.1"/>
    </source>
</evidence>
<organism evidence="1 2">
    <name type="scientific">Phaseolus coccineus</name>
    <name type="common">Scarlet runner bean</name>
    <name type="synonym">Phaseolus multiflorus</name>
    <dbReference type="NCBI Taxonomy" id="3886"/>
    <lineage>
        <taxon>Eukaryota</taxon>
        <taxon>Viridiplantae</taxon>
        <taxon>Streptophyta</taxon>
        <taxon>Embryophyta</taxon>
        <taxon>Tracheophyta</taxon>
        <taxon>Spermatophyta</taxon>
        <taxon>Magnoliopsida</taxon>
        <taxon>eudicotyledons</taxon>
        <taxon>Gunneridae</taxon>
        <taxon>Pentapetalae</taxon>
        <taxon>rosids</taxon>
        <taxon>fabids</taxon>
        <taxon>Fabales</taxon>
        <taxon>Fabaceae</taxon>
        <taxon>Papilionoideae</taxon>
        <taxon>50 kb inversion clade</taxon>
        <taxon>NPAAA clade</taxon>
        <taxon>indigoferoid/millettioid clade</taxon>
        <taxon>Phaseoleae</taxon>
        <taxon>Phaseolus</taxon>
    </lineage>
</organism>
<dbReference type="AlphaFoldDB" id="A0AAN9MHT3"/>